<evidence type="ECO:0008006" key="6">
    <source>
        <dbReference type="Google" id="ProtNLM"/>
    </source>
</evidence>
<comment type="caution">
    <text evidence="4">The sequence shown here is derived from an EMBL/GenBank/DDBJ whole genome shotgun (WGS) entry which is preliminary data.</text>
</comment>
<dbReference type="RefSeq" id="WP_185052139.1">
    <property type="nucleotide sequence ID" value="NZ_JACHGN010000010.1"/>
</dbReference>
<evidence type="ECO:0000259" key="2">
    <source>
        <dbReference type="Pfam" id="PF13622"/>
    </source>
</evidence>
<name>A0A840PCN6_9ACTN</name>
<dbReference type="Gene3D" id="2.40.160.210">
    <property type="entry name" value="Acyl-CoA thioesterase, double hotdog domain"/>
    <property type="match status" value="1"/>
</dbReference>
<protein>
    <recommendedName>
        <fullName evidence="6">Thioesterase family protein</fullName>
    </recommendedName>
</protein>
<evidence type="ECO:0000313" key="4">
    <source>
        <dbReference type="EMBL" id="MBB5135190.1"/>
    </source>
</evidence>
<keyword evidence="5" id="KW-1185">Reference proteome</keyword>
<dbReference type="EMBL" id="JACHGN010000010">
    <property type="protein sequence ID" value="MBB5135190.1"/>
    <property type="molecule type" value="Genomic_DNA"/>
</dbReference>
<dbReference type="Proteomes" id="UP000578449">
    <property type="component" value="Unassembled WGS sequence"/>
</dbReference>
<sequence length="266" mass="28280">MTAMYLPKGAGRYDATVHTQGPWHPEQQHLGPVTGLLVHELARTAPRPGLALTKLAVDVFAPVPVAEVEVRTDVARDGKRVQCLSASLLAGGRELVRATAWRIREGETPATGAAPPPAPVPPAQPRESASWLASGFGYGRAMDWRFVAGDPQHTGPATVWGRSTVPLVEGEEMTPLERLAVFADSGNGVSYALDFDSYLFVNVDLSISLFRPPQGEWICLDAATTIGPAGCGLTRTTLYDRSGEVGQATQTLFVAPRPGREADSAG</sequence>
<accession>A0A840PCN6</accession>
<evidence type="ECO:0000256" key="1">
    <source>
        <dbReference type="SAM" id="MobiDB-lite"/>
    </source>
</evidence>
<evidence type="ECO:0000259" key="3">
    <source>
        <dbReference type="Pfam" id="PF20789"/>
    </source>
</evidence>
<dbReference type="Pfam" id="PF20789">
    <property type="entry name" value="4HBT_3C"/>
    <property type="match status" value="1"/>
</dbReference>
<organism evidence="4 5">
    <name type="scientific">Thermocatellispora tengchongensis</name>
    <dbReference type="NCBI Taxonomy" id="1073253"/>
    <lineage>
        <taxon>Bacteria</taxon>
        <taxon>Bacillati</taxon>
        <taxon>Actinomycetota</taxon>
        <taxon>Actinomycetes</taxon>
        <taxon>Streptosporangiales</taxon>
        <taxon>Streptosporangiaceae</taxon>
        <taxon>Thermocatellispora</taxon>
    </lineage>
</organism>
<dbReference type="Pfam" id="PF13622">
    <property type="entry name" value="4HBT_3"/>
    <property type="match status" value="1"/>
</dbReference>
<dbReference type="InterPro" id="IPR029069">
    <property type="entry name" value="HotDog_dom_sf"/>
</dbReference>
<feature type="compositionally biased region" description="Pro residues" evidence="1">
    <location>
        <begin position="114"/>
        <end position="124"/>
    </location>
</feature>
<dbReference type="InterPro" id="IPR049450">
    <property type="entry name" value="ACOT8-like_C"/>
</dbReference>
<feature type="domain" description="Acyl-CoA thioesterase-like N-terminal HotDog" evidence="2">
    <location>
        <begin position="20"/>
        <end position="102"/>
    </location>
</feature>
<dbReference type="AlphaFoldDB" id="A0A840PCN6"/>
<reference evidence="4 5" key="1">
    <citation type="submission" date="2020-08" db="EMBL/GenBank/DDBJ databases">
        <title>Genomic Encyclopedia of Type Strains, Phase IV (KMG-IV): sequencing the most valuable type-strain genomes for metagenomic binning, comparative biology and taxonomic classification.</title>
        <authorList>
            <person name="Goeker M."/>
        </authorList>
    </citation>
    <scope>NUCLEOTIDE SEQUENCE [LARGE SCALE GENOMIC DNA]</scope>
    <source>
        <strain evidence="4 5">DSM 45615</strain>
    </source>
</reference>
<dbReference type="InterPro" id="IPR042171">
    <property type="entry name" value="Acyl-CoA_hotdog"/>
</dbReference>
<proteinExistence type="predicted"/>
<feature type="region of interest" description="Disordered" evidence="1">
    <location>
        <begin position="107"/>
        <end position="126"/>
    </location>
</feature>
<evidence type="ECO:0000313" key="5">
    <source>
        <dbReference type="Proteomes" id="UP000578449"/>
    </source>
</evidence>
<dbReference type="InterPro" id="IPR049449">
    <property type="entry name" value="TesB_ACOT8-like_N"/>
</dbReference>
<dbReference type="SUPFAM" id="SSF54637">
    <property type="entry name" value="Thioesterase/thiol ester dehydrase-isomerase"/>
    <property type="match status" value="1"/>
</dbReference>
<feature type="domain" description="Acyl-CoA thioesterase-like C-terminal" evidence="3">
    <location>
        <begin position="119"/>
        <end position="254"/>
    </location>
</feature>
<gene>
    <name evidence="4" type="ORF">HNP84_004926</name>
</gene>